<dbReference type="PANTHER" id="PTHR46044">
    <property type="entry name" value="NITRILASE"/>
    <property type="match status" value="1"/>
</dbReference>
<dbReference type="PANTHER" id="PTHR46044:SF1">
    <property type="entry name" value="CN HYDROLASE DOMAIN-CONTAINING PROTEIN"/>
    <property type="match status" value="1"/>
</dbReference>
<dbReference type="InterPro" id="IPR000132">
    <property type="entry name" value="Nitrilase/CN_hydratase_CS"/>
</dbReference>
<dbReference type="InterPro" id="IPR003010">
    <property type="entry name" value="C-N_Hydrolase"/>
</dbReference>
<dbReference type="SUPFAM" id="SSF56317">
    <property type="entry name" value="Carbon-nitrogen hydrolase"/>
    <property type="match status" value="1"/>
</dbReference>
<feature type="active site" description="Proton acceptor" evidence="2">
    <location>
        <position position="47"/>
    </location>
</feature>
<protein>
    <submittedName>
        <fullName evidence="4">Carbon-nitrogen hydrolase family protein</fullName>
    </submittedName>
</protein>
<evidence type="ECO:0000313" key="4">
    <source>
        <dbReference type="EMBL" id="MBO1317455.1"/>
    </source>
</evidence>
<evidence type="ECO:0000313" key="5">
    <source>
        <dbReference type="Proteomes" id="UP000664417"/>
    </source>
</evidence>
<evidence type="ECO:0000256" key="1">
    <source>
        <dbReference type="ARBA" id="ARBA00008129"/>
    </source>
</evidence>
<keyword evidence="5" id="KW-1185">Reference proteome</keyword>
<keyword evidence="4" id="KW-0378">Hydrolase</keyword>
<sequence length="319" mass="35469">MPESSFLNVGLAQIAPVWLNRTATLAKVVAAIREAADQGCRLVVFGEACVPGYPNWLSVTGGAVFNDTRQKEIFDAYSREAVCLERGDCDAVCRAAAEAGIAVYLGIIERPRDRGGQSLYCSFVYVNEQGRIASVHRKLQPTYEERLVWSPGDGHGLRVHELDDFRVGGLNCWENWMPLARSALYAQGCTVHVACWPGSDRNTRDITRFIAMESRAYVLSVSCLLRREDIADDLPHAETIRANLPAGWIHNGGSCVAAPDGSWLLEPQTDREGVFVAQLDLSFVRRERQNFDPSGHYARPDVTRLSVNRKRQSMLDLTD</sequence>
<dbReference type="PROSITE" id="PS00920">
    <property type="entry name" value="NITRIL_CHT_1"/>
    <property type="match status" value="1"/>
</dbReference>
<dbReference type="EMBL" id="JAFREP010000002">
    <property type="protein sequence ID" value="MBO1317455.1"/>
    <property type="molecule type" value="Genomic_DNA"/>
</dbReference>
<organism evidence="4 5">
    <name type="scientific">Acanthopleuribacter pedis</name>
    <dbReference type="NCBI Taxonomy" id="442870"/>
    <lineage>
        <taxon>Bacteria</taxon>
        <taxon>Pseudomonadati</taxon>
        <taxon>Acidobacteriota</taxon>
        <taxon>Holophagae</taxon>
        <taxon>Acanthopleuribacterales</taxon>
        <taxon>Acanthopleuribacteraceae</taxon>
        <taxon>Acanthopleuribacter</taxon>
    </lineage>
</organism>
<dbReference type="Gene3D" id="3.60.110.10">
    <property type="entry name" value="Carbon-nitrogen hydrolase"/>
    <property type="match status" value="1"/>
</dbReference>
<dbReference type="Pfam" id="PF00795">
    <property type="entry name" value="CN_hydrolase"/>
    <property type="match status" value="1"/>
</dbReference>
<gene>
    <name evidence="4" type="ORF">J3U88_03215</name>
</gene>
<evidence type="ECO:0000256" key="2">
    <source>
        <dbReference type="PROSITE-ProRule" id="PRU10139"/>
    </source>
</evidence>
<dbReference type="AlphaFoldDB" id="A0A8J7QFF7"/>
<comment type="caution">
    <text evidence="4">The sequence shown here is derived from an EMBL/GenBank/DDBJ whole genome shotgun (WGS) entry which is preliminary data.</text>
</comment>
<dbReference type="CDD" id="cd07564">
    <property type="entry name" value="nitrilases_CHs"/>
    <property type="match status" value="1"/>
</dbReference>
<dbReference type="PROSITE" id="PS00921">
    <property type="entry name" value="NITRIL_CHT_2"/>
    <property type="match status" value="1"/>
</dbReference>
<name>A0A8J7QFF7_9BACT</name>
<dbReference type="InterPro" id="IPR036526">
    <property type="entry name" value="C-N_Hydrolase_sf"/>
</dbReference>
<evidence type="ECO:0000259" key="3">
    <source>
        <dbReference type="PROSITE" id="PS50263"/>
    </source>
</evidence>
<dbReference type="InterPro" id="IPR044149">
    <property type="entry name" value="Nitrilases_CHs"/>
</dbReference>
<comment type="similarity">
    <text evidence="1">Belongs to the carbon-nitrogen hydrolase superfamily. Nitrilase family.</text>
</comment>
<dbReference type="GO" id="GO:0000257">
    <property type="term" value="F:nitrilase activity"/>
    <property type="evidence" value="ECO:0007669"/>
    <property type="project" value="UniProtKB-ARBA"/>
</dbReference>
<dbReference type="Proteomes" id="UP000664417">
    <property type="component" value="Unassembled WGS sequence"/>
</dbReference>
<dbReference type="PROSITE" id="PS50263">
    <property type="entry name" value="CN_HYDROLASE"/>
    <property type="match status" value="1"/>
</dbReference>
<reference evidence="4" key="1">
    <citation type="submission" date="2021-03" db="EMBL/GenBank/DDBJ databases">
        <authorList>
            <person name="Wang G."/>
        </authorList>
    </citation>
    <scope>NUCLEOTIDE SEQUENCE</scope>
    <source>
        <strain evidence="4">KCTC 12899</strain>
    </source>
</reference>
<feature type="domain" description="CN hydrolase" evidence="3">
    <location>
        <begin position="7"/>
        <end position="281"/>
    </location>
</feature>
<dbReference type="RefSeq" id="WP_207856691.1">
    <property type="nucleotide sequence ID" value="NZ_JAFREP010000002.1"/>
</dbReference>
<accession>A0A8J7QFF7</accession>
<proteinExistence type="inferred from homology"/>